<dbReference type="OrthoDB" id="198885at2759"/>
<dbReference type="PANTHER" id="PTHR42909">
    <property type="entry name" value="ZGC:136858"/>
    <property type="match status" value="1"/>
</dbReference>
<organism evidence="7">
    <name type="scientific">Spathaspora passalidarum (strain NRRL Y-27907 / 11-Y1)</name>
    <dbReference type="NCBI Taxonomy" id="619300"/>
    <lineage>
        <taxon>Eukaryota</taxon>
        <taxon>Fungi</taxon>
        <taxon>Dikarya</taxon>
        <taxon>Ascomycota</taxon>
        <taxon>Saccharomycotina</taxon>
        <taxon>Pichiomycetes</taxon>
        <taxon>Debaryomycetaceae</taxon>
        <taxon>Spathaspora</taxon>
    </lineage>
</organism>
<dbReference type="KEGG" id="spaa:SPAPADRAFT_56625"/>
<keyword evidence="3" id="KW-0464">Manganese</keyword>
<protein>
    <recommendedName>
        <fullName evidence="8">Pseudouridine-5'-phosphate glycosidase</fullName>
    </recommendedName>
</protein>
<dbReference type="GO" id="GO:0046872">
    <property type="term" value="F:metal ion binding"/>
    <property type="evidence" value="ECO:0007669"/>
    <property type="project" value="UniProtKB-KW"/>
</dbReference>
<evidence type="ECO:0000313" key="6">
    <source>
        <dbReference type="EMBL" id="EGW31886.1"/>
    </source>
</evidence>
<dbReference type="HAMAP" id="MF_01876">
    <property type="entry name" value="PsiMP_glycosidase"/>
    <property type="match status" value="1"/>
</dbReference>
<keyword evidence="2" id="KW-0378">Hydrolase</keyword>
<keyword evidence="4" id="KW-0456">Lyase</keyword>
<dbReference type="GO" id="GO:0004730">
    <property type="term" value="F:pseudouridylate synthase activity"/>
    <property type="evidence" value="ECO:0007669"/>
    <property type="project" value="InterPro"/>
</dbReference>
<dbReference type="GO" id="GO:0005737">
    <property type="term" value="C:cytoplasm"/>
    <property type="evidence" value="ECO:0007669"/>
    <property type="project" value="TreeGrafter"/>
</dbReference>
<proteinExistence type="inferred from homology"/>
<dbReference type="Gene3D" id="3.40.1790.10">
    <property type="entry name" value="Indigoidine synthase domain"/>
    <property type="match status" value="1"/>
</dbReference>
<name>G3AS37_SPAPN</name>
<dbReference type="Pfam" id="PF04227">
    <property type="entry name" value="Indigoidine_A"/>
    <property type="match status" value="1"/>
</dbReference>
<dbReference type="Proteomes" id="UP000000709">
    <property type="component" value="Unassembled WGS sequence"/>
</dbReference>
<evidence type="ECO:0000256" key="3">
    <source>
        <dbReference type="ARBA" id="ARBA00023211"/>
    </source>
</evidence>
<gene>
    <name evidence="6" type="ORF">SPAPADRAFT_56625</name>
</gene>
<evidence type="ECO:0000313" key="7">
    <source>
        <dbReference type="Proteomes" id="UP000000709"/>
    </source>
</evidence>
<sequence length="316" mass="33902">MPLRRLPIQISHEIKQALTDKLVPVVALESTIITHGLPFPKNVEMALSVEQTLRQNGAIPATCAFINGIPHIGLNHGQLQQLAESKATKVSRRDIGHVMANKLNGGTTIASTMILSHLAGIKVFSTGGLGGVHREGQLTMDVSADLTELGRTPVSVVCAGPKSILDIGLTMEYLETQGVYVGTYNEENEPNIEIPGFYCRKSGVLSPYSFKSFTEAASIIHNQNRLGLTSGNVFCIPPPKESALDSEYIAGIIDQANELAQVQGISGKQLTPFLLSQIAIQTQGKSVDCNLNLVYNNAKAGAEIGKELLALEKVCF</sequence>
<dbReference type="AlphaFoldDB" id="G3AS37"/>
<dbReference type="GeneID" id="18872056"/>
<dbReference type="RefSeq" id="XP_007376664.1">
    <property type="nucleotide sequence ID" value="XM_007376602.1"/>
</dbReference>
<dbReference type="InterPro" id="IPR007342">
    <property type="entry name" value="PsuG"/>
</dbReference>
<keyword evidence="7" id="KW-1185">Reference proteome</keyword>
<evidence type="ECO:0008006" key="8">
    <source>
        <dbReference type="Google" id="ProtNLM"/>
    </source>
</evidence>
<dbReference type="InParanoid" id="G3AS37"/>
<dbReference type="EMBL" id="GL996503">
    <property type="protein sequence ID" value="EGW31886.1"/>
    <property type="molecule type" value="Genomic_DNA"/>
</dbReference>
<keyword evidence="1" id="KW-0479">Metal-binding</keyword>
<reference evidence="6 7" key="1">
    <citation type="journal article" date="2011" name="Proc. Natl. Acad. Sci. U.S.A.">
        <title>Comparative genomics of xylose-fermenting fungi for enhanced biofuel production.</title>
        <authorList>
            <person name="Wohlbach D.J."/>
            <person name="Kuo A."/>
            <person name="Sato T.K."/>
            <person name="Potts K.M."/>
            <person name="Salamov A.A."/>
            <person name="LaButti K.M."/>
            <person name="Sun H."/>
            <person name="Clum A."/>
            <person name="Pangilinan J.L."/>
            <person name="Lindquist E.A."/>
            <person name="Lucas S."/>
            <person name="Lapidus A."/>
            <person name="Jin M."/>
            <person name="Gunawan C."/>
            <person name="Balan V."/>
            <person name="Dale B.E."/>
            <person name="Jeffries T.W."/>
            <person name="Zinkel R."/>
            <person name="Barry K.W."/>
            <person name="Grigoriev I.V."/>
            <person name="Gasch A.P."/>
        </authorList>
    </citation>
    <scope>NUCLEOTIDE SEQUENCE [LARGE SCALE GENOMIC DNA]</scope>
    <source>
        <strain evidence="7">NRRL Y-27907 / 11-Y1</strain>
    </source>
</reference>
<dbReference type="PANTHER" id="PTHR42909:SF1">
    <property type="entry name" value="CARBOHYDRATE KINASE PFKB DOMAIN-CONTAINING PROTEIN"/>
    <property type="match status" value="1"/>
</dbReference>
<dbReference type="HOGENOM" id="CLU_012201_0_1_1"/>
<dbReference type="SUPFAM" id="SSF110581">
    <property type="entry name" value="Indigoidine synthase A-like"/>
    <property type="match status" value="1"/>
</dbReference>
<dbReference type="OMA" id="GVHREWT"/>
<dbReference type="STRING" id="619300.G3AS37"/>
<evidence type="ECO:0000256" key="5">
    <source>
        <dbReference type="ARBA" id="ARBA00023295"/>
    </source>
</evidence>
<dbReference type="GO" id="GO:0016798">
    <property type="term" value="F:hydrolase activity, acting on glycosyl bonds"/>
    <property type="evidence" value="ECO:0007669"/>
    <property type="project" value="UniProtKB-KW"/>
</dbReference>
<keyword evidence="5" id="KW-0326">Glycosidase</keyword>
<evidence type="ECO:0000256" key="4">
    <source>
        <dbReference type="ARBA" id="ARBA00023239"/>
    </source>
</evidence>
<evidence type="ECO:0000256" key="2">
    <source>
        <dbReference type="ARBA" id="ARBA00022801"/>
    </source>
</evidence>
<dbReference type="eggNOG" id="KOG3009">
    <property type="taxonomic scope" value="Eukaryota"/>
</dbReference>
<accession>G3AS37</accession>
<dbReference type="InterPro" id="IPR022830">
    <property type="entry name" value="Indigdn_synthA-like"/>
</dbReference>
<evidence type="ECO:0000256" key="1">
    <source>
        <dbReference type="ARBA" id="ARBA00022723"/>
    </source>
</evidence>